<evidence type="ECO:0000313" key="1">
    <source>
        <dbReference type="EMBL" id="MBK8573962.1"/>
    </source>
</evidence>
<evidence type="ECO:0000313" key="2">
    <source>
        <dbReference type="Proteomes" id="UP000709959"/>
    </source>
</evidence>
<gene>
    <name evidence="1" type="ORF">IPN91_15375</name>
</gene>
<protein>
    <submittedName>
        <fullName evidence="1">Uncharacterized protein</fullName>
    </submittedName>
</protein>
<reference evidence="1 2" key="1">
    <citation type="submission" date="2020-10" db="EMBL/GenBank/DDBJ databases">
        <title>Connecting structure to function with the recovery of over 1000 high-quality activated sludge metagenome-assembled genomes encoding full-length rRNA genes using long-read sequencing.</title>
        <authorList>
            <person name="Singleton C.M."/>
            <person name="Petriglieri F."/>
            <person name="Kristensen J.M."/>
            <person name="Kirkegaard R.H."/>
            <person name="Michaelsen T.Y."/>
            <person name="Andersen M.H."/>
            <person name="Karst S.M."/>
            <person name="Dueholm M.S."/>
            <person name="Nielsen P.H."/>
            <person name="Albertsen M."/>
        </authorList>
    </citation>
    <scope>NUCLEOTIDE SEQUENCE [LARGE SCALE GENOMIC DNA]</scope>
    <source>
        <strain evidence="1">OdNE_18-Q3-R46-58_MAXAC.008</strain>
    </source>
</reference>
<comment type="caution">
    <text evidence="1">The sequence shown here is derived from an EMBL/GenBank/DDBJ whole genome shotgun (WGS) entry which is preliminary data.</text>
</comment>
<proteinExistence type="predicted"/>
<dbReference type="AlphaFoldDB" id="A0A936F6H9"/>
<dbReference type="EMBL" id="JADKCH010000033">
    <property type="protein sequence ID" value="MBK8573962.1"/>
    <property type="molecule type" value="Genomic_DNA"/>
</dbReference>
<sequence>MSRPKLLKIRLIYSVEGSQVPLEIDVDPCRTTSLFFDEQAAVDILGAFYDDKGKTITRDQAIARFGTRAEAWFPKGKDELPLNKKFLKLAWGLETKKPRRGGSTRMDPRADPNGLPMIICKDPDCLPSGYP</sequence>
<name>A0A936F6H9_9BACT</name>
<dbReference type="Proteomes" id="UP000709959">
    <property type="component" value="Unassembled WGS sequence"/>
</dbReference>
<accession>A0A936F6H9</accession>
<organism evidence="1 2">
    <name type="scientific">Candidatus Geothrix odensensis</name>
    <dbReference type="NCBI Taxonomy" id="2954440"/>
    <lineage>
        <taxon>Bacteria</taxon>
        <taxon>Pseudomonadati</taxon>
        <taxon>Acidobacteriota</taxon>
        <taxon>Holophagae</taxon>
        <taxon>Holophagales</taxon>
        <taxon>Holophagaceae</taxon>
        <taxon>Geothrix</taxon>
    </lineage>
</organism>